<dbReference type="HAMAP" id="MF_02066">
    <property type="entry name" value="CpoB"/>
    <property type="match status" value="1"/>
</dbReference>
<dbReference type="Proteomes" id="UP000183994">
    <property type="component" value="Unassembled WGS sequence"/>
</dbReference>
<organism evidence="4 5">
    <name type="scientific">Desulfatibacillum alkenivorans DSM 16219</name>
    <dbReference type="NCBI Taxonomy" id="1121393"/>
    <lineage>
        <taxon>Bacteria</taxon>
        <taxon>Pseudomonadati</taxon>
        <taxon>Thermodesulfobacteriota</taxon>
        <taxon>Desulfobacteria</taxon>
        <taxon>Desulfobacterales</taxon>
        <taxon>Desulfatibacillaceae</taxon>
        <taxon>Desulfatibacillum</taxon>
    </lineage>
</organism>
<accession>A0A1M6HLP6</accession>
<dbReference type="AlphaFoldDB" id="A0A1M6HLP6"/>
<dbReference type="GO" id="GO:0051301">
    <property type="term" value="P:cell division"/>
    <property type="evidence" value="ECO:0007669"/>
    <property type="project" value="InterPro"/>
</dbReference>
<feature type="repeat" description="TPR" evidence="1">
    <location>
        <begin position="178"/>
        <end position="211"/>
    </location>
</feature>
<dbReference type="Pfam" id="PF13432">
    <property type="entry name" value="TPR_16"/>
    <property type="match status" value="1"/>
</dbReference>
<dbReference type="PROSITE" id="PS50005">
    <property type="entry name" value="TPR"/>
    <property type="match status" value="1"/>
</dbReference>
<dbReference type="RefSeq" id="WP_073474080.1">
    <property type="nucleotide sequence ID" value="NZ_FQZU01000005.1"/>
</dbReference>
<evidence type="ECO:0000313" key="4">
    <source>
        <dbReference type="EMBL" id="SHJ23121.1"/>
    </source>
</evidence>
<dbReference type="InterPro" id="IPR019734">
    <property type="entry name" value="TPR_rpt"/>
</dbReference>
<dbReference type="InterPro" id="IPR011990">
    <property type="entry name" value="TPR-like_helical_dom_sf"/>
</dbReference>
<dbReference type="Pfam" id="PF13174">
    <property type="entry name" value="TPR_6"/>
    <property type="match status" value="1"/>
</dbReference>
<dbReference type="SUPFAM" id="SSF57997">
    <property type="entry name" value="Tropomyosin"/>
    <property type="match status" value="1"/>
</dbReference>
<dbReference type="Gene3D" id="1.25.40.10">
    <property type="entry name" value="Tetratricopeptide repeat domain"/>
    <property type="match status" value="1"/>
</dbReference>
<keyword evidence="2" id="KW-0175">Coiled coil</keyword>
<dbReference type="SUPFAM" id="SSF48452">
    <property type="entry name" value="TPR-like"/>
    <property type="match status" value="1"/>
</dbReference>
<dbReference type="InterPro" id="IPR014162">
    <property type="entry name" value="CpoB_C"/>
</dbReference>
<keyword evidence="5" id="KW-1185">Reference proteome</keyword>
<evidence type="ECO:0000313" key="5">
    <source>
        <dbReference type="Proteomes" id="UP000183994"/>
    </source>
</evidence>
<evidence type="ECO:0000256" key="3">
    <source>
        <dbReference type="SAM" id="MobiDB-lite"/>
    </source>
</evidence>
<feature type="coiled-coil region" evidence="2">
    <location>
        <begin position="55"/>
        <end position="82"/>
    </location>
</feature>
<dbReference type="EMBL" id="FQZU01000005">
    <property type="protein sequence ID" value="SHJ23121.1"/>
    <property type="molecule type" value="Genomic_DNA"/>
</dbReference>
<evidence type="ECO:0000256" key="2">
    <source>
        <dbReference type="SAM" id="Coils"/>
    </source>
</evidence>
<protein>
    <submittedName>
        <fullName evidence="4">Tol-pal system protein YbgF</fullName>
    </submittedName>
</protein>
<sequence>MHMSTMVKIMTKTCFVVALAFILAGCSWFDWLKQDNADPRMEDAHRKLDAISTNTDIAEQQLHSVNKRLSAIEQRLLNMEGQMGNMSIMMESISLAPSEIQQQAGYSQDAVDDYMTAPEMQKPSAPAPEPPKTASSSLISPEDQYAGAYLHYQNREQDKAIQAFKAFLTDNPNHDLADNAQYWIGEAYYDQKMYPEAIDAFKQVVKKYPDQNKAPAALLKIGYSYLAVDNPEQASKFLRQVVTDYPFSDLVNKAQDKLADLQPAKPVSDAFPGSGS</sequence>
<gene>
    <name evidence="4" type="ORF">SAMN02745216_01259</name>
</gene>
<reference evidence="5" key="1">
    <citation type="submission" date="2016-11" db="EMBL/GenBank/DDBJ databases">
        <authorList>
            <person name="Varghese N."/>
            <person name="Submissions S."/>
        </authorList>
    </citation>
    <scope>NUCLEOTIDE SEQUENCE [LARGE SCALE GENOMIC DNA]</scope>
    <source>
        <strain evidence="5">DSM 16219</strain>
    </source>
</reference>
<dbReference type="OrthoDB" id="9781271at2"/>
<name>A0A1M6HLP6_9BACT</name>
<proteinExistence type="inferred from homology"/>
<dbReference type="STRING" id="1121393.SAMN02745216_01259"/>
<feature type="region of interest" description="Disordered" evidence="3">
    <location>
        <begin position="119"/>
        <end position="138"/>
    </location>
</feature>
<dbReference type="NCBIfam" id="TIGR02795">
    <property type="entry name" value="tol_pal_ybgF"/>
    <property type="match status" value="1"/>
</dbReference>
<evidence type="ECO:0000256" key="1">
    <source>
        <dbReference type="PROSITE-ProRule" id="PRU00339"/>
    </source>
</evidence>
<keyword evidence="1" id="KW-0802">TPR repeat</keyword>
<dbReference type="SMART" id="SM00028">
    <property type="entry name" value="TPR"/>
    <property type="match status" value="3"/>
</dbReference>
<dbReference type="InterPro" id="IPR034706">
    <property type="entry name" value="CpoB"/>
</dbReference>